<sequence>MIQWMLMSRCCSSSAQDSHSHARLYGPTKGNCGPREHGIQSRHLMSNKKHKLPNRSFKRSRRGFEEIHIPALKKHARSEDELIPVTKLPGWTQAAFTVPRLDQVQSKLISVAFGTDEPILLCATTGAGKVSRIIIA</sequence>
<evidence type="ECO:0000313" key="1">
    <source>
        <dbReference type="EMBL" id="KAG6380280.1"/>
    </source>
</evidence>
<dbReference type="EMBL" id="JAGFBS010000003">
    <property type="protein sequence ID" value="KAG6380280.1"/>
    <property type="molecule type" value="Genomic_DNA"/>
</dbReference>
<dbReference type="InterPro" id="IPR027417">
    <property type="entry name" value="P-loop_NTPase"/>
</dbReference>
<dbReference type="AlphaFoldDB" id="A0A8I2YY77"/>
<organism evidence="1 2">
    <name type="scientific">Boletus reticuloceps</name>
    <dbReference type="NCBI Taxonomy" id="495285"/>
    <lineage>
        <taxon>Eukaryota</taxon>
        <taxon>Fungi</taxon>
        <taxon>Dikarya</taxon>
        <taxon>Basidiomycota</taxon>
        <taxon>Agaricomycotina</taxon>
        <taxon>Agaricomycetes</taxon>
        <taxon>Agaricomycetidae</taxon>
        <taxon>Boletales</taxon>
        <taxon>Boletineae</taxon>
        <taxon>Boletaceae</taxon>
        <taxon>Boletoideae</taxon>
        <taxon>Boletus</taxon>
    </lineage>
</organism>
<proteinExistence type="predicted"/>
<keyword evidence="2" id="KW-1185">Reference proteome</keyword>
<name>A0A8I2YY77_9AGAM</name>
<evidence type="ECO:0000313" key="2">
    <source>
        <dbReference type="Proteomes" id="UP000683000"/>
    </source>
</evidence>
<dbReference type="Proteomes" id="UP000683000">
    <property type="component" value="Unassembled WGS sequence"/>
</dbReference>
<reference evidence="1" key="1">
    <citation type="submission" date="2021-03" db="EMBL/GenBank/DDBJ databases">
        <title>Evolutionary innovations through gain and loss of genes in the ectomycorrhizal Boletales.</title>
        <authorList>
            <person name="Wu G."/>
            <person name="Miyauchi S."/>
            <person name="Morin E."/>
            <person name="Yang Z.-L."/>
            <person name="Xu J."/>
            <person name="Martin F.M."/>
        </authorList>
    </citation>
    <scope>NUCLEOTIDE SEQUENCE</scope>
    <source>
        <strain evidence="1">BR01</strain>
    </source>
</reference>
<accession>A0A8I2YY77</accession>
<dbReference type="OrthoDB" id="5575at2759"/>
<dbReference type="Gene3D" id="3.40.50.300">
    <property type="entry name" value="P-loop containing nucleotide triphosphate hydrolases"/>
    <property type="match status" value="1"/>
</dbReference>
<comment type="caution">
    <text evidence="1">The sequence shown here is derived from an EMBL/GenBank/DDBJ whole genome shotgun (WGS) entry which is preliminary data.</text>
</comment>
<gene>
    <name evidence="1" type="ORF">JVT61DRAFT_8385</name>
</gene>
<protein>
    <recommendedName>
        <fullName evidence="3">DEAD/DEAH box helicase domain-containing protein</fullName>
    </recommendedName>
</protein>
<evidence type="ECO:0008006" key="3">
    <source>
        <dbReference type="Google" id="ProtNLM"/>
    </source>
</evidence>